<dbReference type="InterPro" id="IPR005478">
    <property type="entry name" value="Transketolase_bac-like"/>
</dbReference>
<keyword evidence="6 13" id="KW-0479">Metal-binding</keyword>
<feature type="domain" description="Transketolase-like pyrimidine-binding" evidence="15">
    <location>
        <begin position="392"/>
        <end position="575"/>
    </location>
</feature>
<evidence type="ECO:0000256" key="4">
    <source>
        <dbReference type="ARBA" id="ARBA00013152"/>
    </source>
</evidence>
<reference evidence="16" key="1">
    <citation type="submission" date="2020-03" db="EMBL/GenBank/DDBJ databases">
        <authorList>
            <person name="He L."/>
        </authorList>
    </citation>
    <scope>NUCLEOTIDE SEQUENCE</scope>
    <source>
        <strain evidence="16">CkLH20</strain>
    </source>
</reference>
<comment type="cofactor">
    <cofactor evidence="13">
        <name>Mg(2+)</name>
        <dbReference type="ChEBI" id="CHEBI:18420"/>
    </cofactor>
    <text evidence="13">Binds 1 Mg(2+) ion per subunit. Can also utilize other divalent metal cations, such as Ca(2+), Mn(2+) and Co(2+).</text>
</comment>
<dbReference type="FunFam" id="3.40.50.970:FF:000004">
    <property type="entry name" value="Transketolase"/>
    <property type="match status" value="1"/>
</dbReference>
<feature type="binding site" evidence="11">
    <location>
        <position position="63"/>
    </location>
    <ligand>
        <name>substrate</name>
    </ligand>
</feature>
<evidence type="ECO:0000256" key="10">
    <source>
        <dbReference type="PIRSR" id="PIRSR605478-1"/>
    </source>
</evidence>
<dbReference type="Pfam" id="PF00456">
    <property type="entry name" value="Transketolase_N"/>
    <property type="match status" value="1"/>
</dbReference>
<dbReference type="CDD" id="cd02012">
    <property type="entry name" value="TPP_TK"/>
    <property type="match status" value="1"/>
</dbReference>
<dbReference type="Pfam" id="PF02779">
    <property type="entry name" value="Transket_pyr"/>
    <property type="match status" value="1"/>
</dbReference>
<dbReference type="NCBIfam" id="TIGR00232">
    <property type="entry name" value="tktlase_bact"/>
    <property type="match status" value="1"/>
</dbReference>
<evidence type="ECO:0000256" key="3">
    <source>
        <dbReference type="ARBA" id="ARBA00011738"/>
    </source>
</evidence>
<dbReference type="InterPro" id="IPR005474">
    <property type="entry name" value="Transketolase_N"/>
</dbReference>
<dbReference type="CDD" id="cd07033">
    <property type="entry name" value="TPP_PYR_DXS_TK_like"/>
    <property type="match status" value="1"/>
</dbReference>
<feature type="binding site" evidence="11">
    <location>
        <position position="422"/>
    </location>
    <ligand>
        <name>substrate</name>
    </ligand>
</feature>
<comment type="similarity">
    <text evidence="2">Belongs to the transketolase family.</text>
</comment>
<sequence length="1408" mass="155805">MAPSLELYEKATQSLPVKPNVTNTHGVPAVTDFEFESSDKHDRVLKVFRAFIADLCQQFNGGHPGSAMGMAAIGIALYKYVMKYSPSNCEYFNRDRFVLSNGHACLWQYLFMHLVGVKSMTVDQLKSYHSEKTDSLCPGHPEIENEGVEVTTGPLGQGVANAVGLAMATKNLAATYNKPGLEVVNNMTWCMIGDACLQEGVGLEAVSLAGHWKLNNLCIIYDNNSVTCDGTADVANTEDINAKMRATGWNVLEVLDGNSNVAAIVNALIVARSSDRPTFINIHTTIGFGSVKAGDAKTHGAALGVDDVASIKKTFGLDPEEHFSIPKDVYDFFGDVVERGKTYEKEWSETVQNYSEQHRELAAEFKLRVEGRMPDDWTKYIPSKDQLPTAPTSSRKSAGLVGNPLGEKMKNFLIGTADLTPSCNVAYNQKVDFQSPELQTACNLNGNYTGRYIHYGIREHAMCAISNGLAAFNKGTFLPITSSFFMFYLYAAPAVRMAALQGLQQIHIATHDSIGTGEDGPTHQPIALPALYRAMPNTLYIRPCDSEEVAGAFIAAINATETPTIISLSRQNLTQYPQHSSREGVAKGAYVFVESEDFDVTLIGVGSEMGFTMETKGLLEKEGIKARVVSFPCPRLFEQQSREYRHSVLKPRAGKPTVVIEAYAANGWERYADASFSMRRFGKSLPSKAAYDYFGFKATRMAPKIKDLVEERIVSQFNVVRTSLIDNETTPLQVGNGNFAFNVDNTGMQTFLPFNTLSSWAWHNDSLPTNGEKLSDYTGVPRLTHGRNVSYDIPDSKLPEVSQWLIGNPNRINLGRIGLKYKGDTLSADQITDPKQELELWAGVITSTFKVNGESVKVITQGDFETDAVTFQIESKLLSSGDLNVELDFPYPPIHTTKYKYEVFAGVYDFPLNHTSRIVKSCGRPDLAHIYHELQETSYYVNLRWPANSTLALSRDEPEGSSKVTAHRYTLAASDTSTSSITFTAHFSPDRQDPKAPSEIQTRSIVGWHEYWSEGGFVDLTLSSNPNATELQRRIILSQYHVRVNSAASGQSPQESGLMNNGWYGKFHMEMVVWHNAHWVTWGRKKYFDNIFPQLYETLLPSSFARAKAMGWEGARWPKMTELITGVSSPGGINGLLLWQQPHTMYLAELAYQSSPTEGTLKRWDEVITAAADYMASYAWFNESSGHYDLGPPSYGVTENTPPLETVNLAYEVAYWRYGLDSARSWKKRLGQPVPEKWTTVAENLAPPPQIDGLYSVYEGLNSTWWNDPALNGDPRSLIMMQGILPDTPAVDPAVALKTADKVWEVWTDQKIRGWGRPVLAINSARIGNPERAIYHLTAYSYWKFDDAGFAIRGGDGGTPPPFMPGNAGFLYAVAYMAAGWQGSEGDAPGFPKDGGWVVKHEGLQKAP</sequence>
<dbReference type="GO" id="GO:0005975">
    <property type="term" value="P:carbohydrate metabolic process"/>
    <property type="evidence" value="ECO:0007669"/>
    <property type="project" value="InterPro"/>
</dbReference>
<feature type="binding site" evidence="11">
    <location>
        <position position="511"/>
    </location>
    <ligand>
        <name>substrate</name>
    </ligand>
</feature>
<evidence type="ECO:0000313" key="16">
    <source>
        <dbReference type="EMBL" id="KAF9880474.1"/>
    </source>
</evidence>
<dbReference type="InterPro" id="IPR008928">
    <property type="entry name" value="6-hairpin_glycosidase_sf"/>
</dbReference>
<feature type="binding site" evidence="13">
    <location>
        <position position="226"/>
    </location>
    <ligand>
        <name>Mg(2+)</name>
        <dbReference type="ChEBI" id="CHEBI:18420"/>
    </ligand>
</feature>
<feature type="binding site" evidence="12">
    <location>
        <position position="224"/>
    </location>
    <ligand>
        <name>thiamine diphosphate</name>
        <dbReference type="ChEBI" id="CHEBI:58937"/>
    </ligand>
</feature>
<dbReference type="SUPFAM" id="SSF52922">
    <property type="entry name" value="TK C-terminal domain-like"/>
    <property type="match status" value="1"/>
</dbReference>
<keyword evidence="17" id="KW-1185">Reference proteome</keyword>
<dbReference type="Proteomes" id="UP000781932">
    <property type="component" value="Unassembled WGS sequence"/>
</dbReference>
<dbReference type="InterPro" id="IPR012341">
    <property type="entry name" value="6hp_glycosidase-like_sf"/>
</dbReference>
<evidence type="ECO:0000256" key="6">
    <source>
        <dbReference type="ARBA" id="ARBA00022723"/>
    </source>
</evidence>
<feature type="binding site" evidence="12">
    <location>
        <position position="103"/>
    </location>
    <ligand>
        <name>thiamine diphosphate</name>
        <dbReference type="ChEBI" id="CHEBI:58937"/>
    </ligand>
</feature>
<evidence type="ECO:0000256" key="14">
    <source>
        <dbReference type="PIRSR" id="PIRSR605478-5"/>
    </source>
</evidence>
<dbReference type="OrthoDB" id="3534988at2759"/>
<protein>
    <recommendedName>
        <fullName evidence="4">transketolase</fullName>
        <ecNumber evidence="4">2.2.1.1</ecNumber>
    </recommendedName>
</protein>
<feature type="binding site" evidence="11">
    <location>
        <position position="299"/>
    </location>
    <ligand>
        <name>substrate</name>
    </ligand>
</feature>
<comment type="cofactor">
    <cofactor evidence="12">
        <name>thiamine diphosphate</name>
        <dbReference type="ChEBI" id="CHEBI:58937"/>
    </cofactor>
    <text evidence="12">Binds 1 thiamine pyrophosphate per subunit. During the reaction, the substrate forms a covalent intermediate with the cofactor.</text>
</comment>
<dbReference type="PANTHER" id="PTHR43522:SF6">
    <property type="entry name" value="TRANSKETOLASE-LIKE PYRIMIDINE-BINDING DOMAIN-CONTAINING PROTEIN-RELATED"/>
    <property type="match status" value="1"/>
</dbReference>
<dbReference type="InterPro" id="IPR020826">
    <property type="entry name" value="Transketolase_BS"/>
</dbReference>
<evidence type="ECO:0000259" key="15">
    <source>
        <dbReference type="SMART" id="SM00861"/>
    </source>
</evidence>
<feature type="binding site" evidence="11">
    <location>
        <position position="395"/>
    </location>
    <ligand>
        <name>substrate</name>
    </ligand>
</feature>
<dbReference type="Pfam" id="PF22613">
    <property type="entry name" value="Transketolase_C_1"/>
    <property type="match status" value="1"/>
</dbReference>
<dbReference type="Gene3D" id="3.40.50.920">
    <property type="match status" value="1"/>
</dbReference>
<comment type="subunit">
    <text evidence="3">Homodimer.</text>
</comment>
<keyword evidence="5" id="KW-0808">Transferase</keyword>
<dbReference type="InterPro" id="IPR049557">
    <property type="entry name" value="Transketolase_CS"/>
</dbReference>
<dbReference type="GeneID" id="62158221"/>
<dbReference type="SUPFAM" id="SSF48208">
    <property type="entry name" value="Six-hairpin glycosidases"/>
    <property type="match status" value="1"/>
</dbReference>
<name>A0A9P6ICU5_9PEZI</name>
<evidence type="ECO:0000256" key="5">
    <source>
        <dbReference type="ARBA" id="ARBA00022679"/>
    </source>
</evidence>
<feature type="active site" description="Proton donor" evidence="10">
    <location>
        <position position="459"/>
    </location>
</feature>
<dbReference type="EC" id="2.2.1.1" evidence="4"/>
<evidence type="ECO:0000256" key="2">
    <source>
        <dbReference type="ARBA" id="ARBA00007131"/>
    </source>
</evidence>
<dbReference type="RefSeq" id="XP_038749935.1">
    <property type="nucleotide sequence ID" value="XM_038885147.1"/>
</dbReference>
<evidence type="ECO:0000256" key="1">
    <source>
        <dbReference type="ARBA" id="ARBA00001941"/>
    </source>
</evidence>
<dbReference type="InterPro" id="IPR029061">
    <property type="entry name" value="THDP-binding"/>
</dbReference>
<dbReference type="InterPro" id="IPR055152">
    <property type="entry name" value="Transketolase-like_C_2"/>
</dbReference>
<reference evidence="16" key="2">
    <citation type="submission" date="2020-11" db="EMBL/GenBank/DDBJ databases">
        <title>Whole genome sequencing of Colletotrichum sp.</title>
        <authorList>
            <person name="Li H."/>
        </authorList>
    </citation>
    <scope>NUCLEOTIDE SEQUENCE</scope>
    <source>
        <strain evidence="16">CkLH20</strain>
    </source>
</reference>
<evidence type="ECO:0000256" key="13">
    <source>
        <dbReference type="PIRSR" id="PIRSR605478-4"/>
    </source>
</evidence>
<proteinExistence type="inferred from homology"/>
<feature type="site" description="Important for catalytic activity" evidence="14">
    <location>
        <position position="63"/>
    </location>
</feature>
<evidence type="ECO:0000256" key="7">
    <source>
        <dbReference type="ARBA" id="ARBA00022842"/>
    </source>
</evidence>
<dbReference type="GO" id="GO:0006098">
    <property type="term" value="P:pentose-phosphate shunt"/>
    <property type="evidence" value="ECO:0007669"/>
    <property type="project" value="TreeGrafter"/>
</dbReference>
<dbReference type="GO" id="GO:0046872">
    <property type="term" value="F:metal ion binding"/>
    <property type="evidence" value="ECO:0007669"/>
    <property type="project" value="UniProtKB-KW"/>
</dbReference>
<gene>
    <name evidence="16" type="ORF">CkaCkLH20_02428</name>
</gene>
<evidence type="ECO:0000256" key="12">
    <source>
        <dbReference type="PIRSR" id="PIRSR605478-3"/>
    </source>
</evidence>
<feature type="binding site" evidence="12">
    <location>
        <position position="299"/>
    </location>
    <ligand>
        <name>thiamine diphosphate</name>
        <dbReference type="ChEBI" id="CHEBI:58937"/>
    </ligand>
</feature>
<evidence type="ECO:0000256" key="9">
    <source>
        <dbReference type="ARBA" id="ARBA00049473"/>
    </source>
</evidence>
<dbReference type="GO" id="GO:0005634">
    <property type="term" value="C:nucleus"/>
    <property type="evidence" value="ECO:0007669"/>
    <property type="project" value="TreeGrafter"/>
</dbReference>
<comment type="catalytic activity">
    <reaction evidence="9">
        <text>D-sedoheptulose 7-phosphate + D-glyceraldehyde 3-phosphate = aldehydo-D-ribose 5-phosphate + D-xylulose 5-phosphate</text>
        <dbReference type="Rhea" id="RHEA:10508"/>
        <dbReference type="ChEBI" id="CHEBI:57483"/>
        <dbReference type="ChEBI" id="CHEBI:57737"/>
        <dbReference type="ChEBI" id="CHEBI:58273"/>
        <dbReference type="ChEBI" id="CHEBI:59776"/>
        <dbReference type="EC" id="2.2.1.1"/>
    </reaction>
</comment>
<dbReference type="PROSITE" id="PS00802">
    <property type="entry name" value="TRANSKETOLASE_2"/>
    <property type="match status" value="1"/>
</dbReference>
<dbReference type="FunFam" id="3.40.50.970:FF:000003">
    <property type="entry name" value="Transketolase"/>
    <property type="match status" value="1"/>
</dbReference>
<organism evidence="16 17">
    <name type="scientific">Colletotrichum karsti</name>
    <dbReference type="NCBI Taxonomy" id="1095194"/>
    <lineage>
        <taxon>Eukaryota</taxon>
        <taxon>Fungi</taxon>
        <taxon>Dikarya</taxon>
        <taxon>Ascomycota</taxon>
        <taxon>Pezizomycotina</taxon>
        <taxon>Sordariomycetes</taxon>
        <taxon>Hypocreomycetidae</taxon>
        <taxon>Glomerellales</taxon>
        <taxon>Glomerellaceae</taxon>
        <taxon>Colletotrichum</taxon>
        <taxon>Colletotrichum boninense species complex</taxon>
    </lineage>
</organism>
<keyword evidence="8 12" id="KW-0786">Thiamine pyrophosphate</keyword>
<accession>A0A9P6ICU5</accession>
<evidence type="ECO:0000256" key="8">
    <source>
        <dbReference type="ARBA" id="ARBA00023052"/>
    </source>
</evidence>
<comment type="cofactor">
    <cofactor evidence="1">
        <name>Co(2+)</name>
        <dbReference type="ChEBI" id="CHEBI:48828"/>
    </cofactor>
</comment>
<dbReference type="SUPFAM" id="SSF52518">
    <property type="entry name" value="Thiamin diphosphate-binding fold (THDP-binding)"/>
    <property type="match status" value="2"/>
</dbReference>
<dbReference type="EMBL" id="JAATWM020000005">
    <property type="protein sequence ID" value="KAF9880474.1"/>
    <property type="molecule type" value="Genomic_DNA"/>
</dbReference>
<dbReference type="InterPro" id="IPR005475">
    <property type="entry name" value="Transketolase-like_Pyr-bd"/>
</dbReference>
<feature type="binding site" evidence="11">
    <location>
        <position position="519"/>
    </location>
    <ligand>
        <name>substrate</name>
    </ligand>
</feature>
<dbReference type="GO" id="GO:0005829">
    <property type="term" value="C:cytosol"/>
    <property type="evidence" value="ECO:0007669"/>
    <property type="project" value="TreeGrafter"/>
</dbReference>
<dbReference type="PROSITE" id="PS00801">
    <property type="entry name" value="TRANSKETOLASE_1"/>
    <property type="match status" value="1"/>
</dbReference>
<dbReference type="GO" id="GO:0004802">
    <property type="term" value="F:transketolase activity"/>
    <property type="evidence" value="ECO:0007669"/>
    <property type="project" value="UniProtKB-EC"/>
</dbReference>
<feature type="binding site" evidence="11">
    <location>
        <position position="570"/>
    </location>
    <ligand>
        <name>substrate</name>
    </ligand>
</feature>
<keyword evidence="7 13" id="KW-0460">Magnesium</keyword>
<dbReference type="InterPro" id="IPR033247">
    <property type="entry name" value="Transketolase_fam"/>
</dbReference>
<dbReference type="PANTHER" id="PTHR43522">
    <property type="entry name" value="TRANSKETOLASE"/>
    <property type="match status" value="1"/>
</dbReference>
<feature type="binding site" evidence="11">
    <location>
        <position position="523"/>
    </location>
    <ligand>
        <name>substrate</name>
    </ligand>
</feature>
<feature type="binding site" evidence="13">
    <location>
        <position position="194"/>
    </location>
    <ligand>
        <name>Mg(2+)</name>
        <dbReference type="ChEBI" id="CHEBI:18420"/>
    </ligand>
</feature>
<dbReference type="SMART" id="SM00861">
    <property type="entry name" value="Transket_pyr"/>
    <property type="match status" value="1"/>
</dbReference>
<feature type="binding site" evidence="12">
    <location>
        <position position="487"/>
    </location>
    <ligand>
        <name>thiamine diphosphate</name>
        <dbReference type="ChEBI" id="CHEBI:58937"/>
    </ligand>
</feature>
<evidence type="ECO:0000256" key="11">
    <source>
        <dbReference type="PIRSR" id="PIRSR605478-2"/>
    </source>
</evidence>
<feature type="site" description="Important for catalytic activity" evidence="14">
    <location>
        <position position="299"/>
    </location>
</feature>
<comment type="caution">
    <text evidence="16">The sequence shown here is derived from an EMBL/GenBank/DDBJ whole genome shotgun (WGS) entry which is preliminary data.</text>
</comment>
<evidence type="ECO:0000313" key="17">
    <source>
        <dbReference type="Proteomes" id="UP000781932"/>
    </source>
</evidence>
<feature type="binding site" evidence="12">
    <location>
        <begin position="153"/>
        <end position="155"/>
    </location>
    <ligand>
        <name>thiamine diphosphate</name>
        <dbReference type="ChEBI" id="CHEBI:58937"/>
    </ligand>
</feature>
<feature type="binding site" evidence="13">
    <location>
        <position position="224"/>
    </location>
    <ligand>
        <name>Mg(2+)</name>
        <dbReference type="ChEBI" id="CHEBI:18420"/>
    </ligand>
</feature>
<dbReference type="FunFam" id="3.40.50.920:FF:000012">
    <property type="entry name" value="Transketolase, variant 1"/>
    <property type="match status" value="1"/>
</dbReference>
<dbReference type="Gene3D" id="1.50.10.10">
    <property type="match status" value="1"/>
</dbReference>
<dbReference type="Gene3D" id="3.40.50.970">
    <property type="match status" value="2"/>
</dbReference>
<dbReference type="InterPro" id="IPR009014">
    <property type="entry name" value="Transketo_C/PFOR_II"/>
</dbReference>